<protein>
    <recommendedName>
        <fullName evidence="2">Peptidase M56 domain-containing protein</fullName>
    </recommendedName>
</protein>
<proteinExistence type="predicted"/>
<keyword evidence="1" id="KW-0812">Transmembrane</keyword>
<evidence type="ECO:0000313" key="4">
    <source>
        <dbReference type="Proteomes" id="UP000557307"/>
    </source>
</evidence>
<keyword evidence="4" id="KW-1185">Reference proteome</keyword>
<feature type="transmembrane region" description="Helical" evidence="1">
    <location>
        <begin position="6"/>
        <end position="25"/>
    </location>
</feature>
<dbReference type="CDD" id="cd07341">
    <property type="entry name" value="M56_BlaR1_MecR1_like"/>
    <property type="match status" value="1"/>
</dbReference>
<dbReference type="AlphaFoldDB" id="A0A840TQW8"/>
<reference evidence="3 4" key="1">
    <citation type="submission" date="2020-08" db="EMBL/GenBank/DDBJ databases">
        <title>Genomic Encyclopedia of Type Strains, Phase IV (KMG-IV): sequencing the most valuable type-strain genomes for metagenomic binning, comparative biology and taxonomic classification.</title>
        <authorList>
            <person name="Goeker M."/>
        </authorList>
    </citation>
    <scope>NUCLEOTIDE SEQUENCE [LARGE SCALE GENOMIC DNA]</scope>
    <source>
        <strain evidence="3 4">DSM 105074</strain>
    </source>
</reference>
<dbReference type="EMBL" id="JACHGF010000005">
    <property type="protein sequence ID" value="MBB5285315.1"/>
    <property type="molecule type" value="Genomic_DNA"/>
</dbReference>
<evidence type="ECO:0000313" key="3">
    <source>
        <dbReference type="EMBL" id="MBB5285315.1"/>
    </source>
</evidence>
<feature type="domain" description="Peptidase M56" evidence="2">
    <location>
        <begin position="158"/>
        <end position="279"/>
    </location>
</feature>
<sequence>MYLFPYLLKVSVTLALLTVGYRWLVRRETFSGLNRSLLWINVLAAWLLPWVPLAHWGPAQVQQQVQRVAPWPVLESTLISEKTLATSQVPLPHYQPAPASTSVLAWVGTWGWSEWLLALYLLGAGTLLLRLLMGTLGLARRLRQLPFERTTDGLRLVADPRTAAPYSFFRWVVYNPEAHSRQELAEILTHEAEHARQWHSLDLLLAEVLRALLWFNPVAWWHQRLVEENLEYLADRAVLGQGFEKKHYQHHLLKMALQAQEVPFTHSFAQTTLKKRIRMMNRRPSSWRAAGRYALLLGVLYGSSALVAPYRARIVQFAPPVVRPIVEAALPAAEPEKKTDEVSVPEKVPQLKVESTFTPTKLEAQEEVISPYCVMRNDTIFWIITPLISMDELMTIRETIRKNNGDFFIDELKYDSQRAFLESMRFSVIENGGGGASSGSKAEANEPIEGTAALYSTGVRAVGRNLSLPSQLREKMKSDYEEALKRKETNRMKYLVERIKAEVIKNNFGEKPSMGGSNFTITEEWIKEQKAKGFSERLGMGIKEDGTLRIGERLRNALFFKNDQPSTFEAINKIPYADAYEVMIYTKYNPEQDFVIVFMKE</sequence>
<dbReference type="PANTHER" id="PTHR34978">
    <property type="entry name" value="POSSIBLE SENSOR-TRANSDUCER PROTEIN BLAR"/>
    <property type="match status" value="1"/>
</dbReference>
<gene>
    <name evidence="3" type="ORF">HNQ92_003472</name>
</gene>
<dbReference type="RefSeq" id="WP_184175344.1">
    <property type="nucleotide sequence ID" value="NZ_JACHGF010000005.1"/>
</dbReference>
<evidence type="ECO:0000259" key="2">
    <source>
        <dbReference type="Pfam" id="PF05569"/>
    </source>
</evidence>
<organism evidence="3 4">
    <name type="scientific">Rhabdobacter roseus</name>
    <dbReference type="NCBI Taxonomy" id="1655419"/>
    <lineage>
        <taxon>Bacteria</taxon>
        <taxon>Pseudomonadati</taxon>
        <taxon>Bacteroidota</taxon>
        <taxon>Cytophagia</taxon>
        <taxon>Cytophagales</taxon>
        <taxon>Cytophagaceae</taxon>
        <taxon>Rhabdobacter</taxon>
    </lineage>
</organism>
<dbReference type="InterPro" id="IPR052173">
    <property type="entry name" value="Beta-lactam_resp_regulator"/>
</dbReference>
<dbReference type="InterPro" id="IPR008756">
    <property type="entry name" value="Peptidase_M56"/>
</dbReference>
<comment type="caution">
    <text evidence="3">The sequence shown here is derived from an EMBL/GenBank/DDBJ whole genome shotgun (WGS) entry which is preliminary data.</text>
</comment>
<keyword evidence="1" id="KW-0472">Membrane</keyword>
<name>A0A840TQW8_9BACT</name>
<feature type="transmembrane region" description="Helical" evidence="1">
    <location>
        <begin position="37"/>
        <end position="57"/>
    </location>
</feature>
<dbReference type="Pfam" id="PF05569">
    <property type="entry name" value="Peptidase_M56"/>
    <property type="match status" value="1"/>
</dbReference>
<feature type="transmembrane region" description="Helical" evidence="1">
    <location>
        <begin position="115"/>
        <end position="139"/>
    </location>
</feature>
<keyword evidence="1" id="KW-1133">Transmembrane helix</keyword>
<dbReference type="PANTHER" id="PTHR34978:SF3">
    <property type="entry name" value="SLR0241 PROTEIN"/>
    <property type="match status" value="1"/>
</dbReference>
<feature type="transmembrane region" description="Helical" evidence="1">
    <location>
        <begin position="289"/>
        <end position="310"/>
    </location>
</feature>
<evidence type="ECO:0000256" key="1">
    <source>
        <dbReference type="SAM" id="Phobius"/>
    </source>
</evidence>
<dbReference type="Proteomes" id="UP000557307">
    <property type="component" value="Unassembled WGS sequence"/>
</dbReference>
<accession>A0A840TQW8</accession>